<keyword evidence="12" id="KW-1185">Reference proteome</keyword>
<gene>
    <name evidence="11" type="ORF">SAMN02927930_01329</name>
</gene>
<comment type="function">
    <text evidence="1">Exerts its effect at some terminal stage of cytochrome c oxidase synthesis, probably by being involved in the insertion of the copper B into subunit I.</text>
</comment>
<dbReference type="EMBL" id="FMXN01000006">
    <property type="protein sequence ID" value="SDB34459.1"/>
    <property type="molecule type" value="Genomic_DNA"/>
</dbReference>
<dbReference type="GO" id="GO:0005886">
    <property type="term" value="C:plasma membrane"/>
    <property type="evidence" value="ECO:0007669"/>
    <property type="project" value="UniProtKB-SubCell"/>
</dbReference>
<evidence type="ECO:0000256" key="2">
    <source>
        <dbReference type="ARBA" id="ARBA00004382"/>
    </source>
</evidence>
<keyword evidence="9 10" id="KW-0472">Membrane</keyword>
<evidence type="ECO:0000256" key="6">
    <source>
        <dbReference type="ARBA" id="ARBA00022968"/>
    </source>
</evidence>
<dbReference type="InterPro" id="IPR023471">
    <property type="entry name" value="CtaG/Cox11_dom_sf"/>
</dbReference>
<proteinExistence type="inferred from homology"/>
<evidence type="ECO:0000256" key="7">
    <source>
        <dbReference type="ARBA" id="ARBA00022989"/>
    </source>
</evidence>
<evidence type="ECO:0000256" key="4">
    <source>
        <dbReference type="ARBA" id="ARBA00015384"/>
    </source>
</evidence>
<dbReference type="SUPFAM" id="SSF110111">
    <property type="entry name" value="Ctag/Cox11"/>
    <property type="match status" value="1"/>
</dbReference>
<dbReference type="Gene3D" id="2.60.370.10">
    <property type="entry name" value="Ctag/Cox11"/>
    <property type="match status" value="1"/>
</dbReference>
<dbReference type="AlphaFoldDB" id="A0A1G6CNJ8"/>
<evidence type="ECO:0000256" key="10">
    <source>
        <dbReference type="SAM" id="Phobius"/>
    </source>
</evidence>
<sequence length="200" mass="22343">MTAPNPNTKTTTRADNARTVRRLLLVVVGMFAFGFALVPLYEVFCDITGFNGRTKNEQAAANQRSIDTSRTINVQFITRINQGMPWEFKPEVRSVRVHPGETKVVQFYAKNLTDHDMVAQAVPSVAPGQAGLYLNKTECFCFNQQPLAAGSETLMPMQFYLDPDIPKHIHTLTLSYTMYDMTAHTQPDVVASLEARPTAE</sequence>
<dbReference type="PIRSF" id="PIRSF005413">
    <property type="entry name" value="COX11"/>
    <property type="match status" value="1"/>
</dbReference>
<evidence type="ECO:0000256" key="5">
    <source>
        <dbReference type="ARBA" id="ARBA00022692"/>
    </source>
</evidence>
<dbReference type="Proteomes" id="UP000199626">
    <property type="component" value="Unassembled WGS sequence"/>
</dbReference>
<dbReference type="OrthoDB" id="9804841at2"/>
<dbReference type="Pfam" id="PF04442">
    <property type="entry name" value="CtaG_Cox11"/>
    <property type="match status" value="1"/>
</dbReference>
<reference evidence="12" key="1">
    <citation type="submission" date="2016-10" db="EMBL/GenBank/DDBJ databases">
        <authorList>
            <person name="Varghese N."/>
            <person name="Submissions S."/>
        </authorList>
    </citation>
    <scope>NUCLEOTIDE SEQUENCE [LARGE SCALE GENOMIC DNA]</scope>
    <source>
        <strain evidence="12">CGMCC 1.10824</strain>
    </source>
</reference>
<dbReference type="PANTHER" id="PTHR21320">
    <property type="entry name" value="CYTOCHROME C OXIDASE ASSEMBLY PROTEIN COX11-RELATED"/>
    <property type="match status" value="1"/>
</dbReference>
<evidence type="ECO:0000256" key="9">
    <source>
        <dbReference type="ARBA" id="ARBA00023136"/>
    </source>
</evidence>
<evidence type="ECO:0000313" key="12">
    <source>
        <dbReference type="Proteomes" id="UP000199626"/>
    </source>
</evidence>
<evidence type="ECO:0000313" key="11">
    <source>
        <dbReference type="EMBL" id="SDB34459.1"/>
    </source>
</evidence>
<dbReference type="NCBIfam" id="NF003465">
    <property type="entry name" value="PRK05089.1"/>
    <property type="match status" value="1"/>
</dbReference>
<dbReference type="InterPro" id="IPR007533">
    <property type="entry name" value="Cyt_c_oxidase_assmbl_CtaG"/>
</dbReference>
<keyword evidence="6" id="KW-0735">Signal-anchor</keyword>
<organism evidence="11 12">
    <name type="scientific">Pseudidiomarina indica</name>
    <dbReference type="NCBI Taxonomy" id="1159017"/>
    <lineage>
        <taxon>Bacteria</taxon>
        <taxon>Pseudomonadati</taxon>
        <taxon>Pseudomonadota</taxon>
        <taxon>Gammaproteobacteria</taxon>
        <taxon>Alteromonadales</taxon>
        <taxon>Idiomarinaceae</taxon>
        <taxon>Pseudidiomarina</taxon>
    </lineage>
</organism>
<name>A0A1G6CNJ8_9GAMM</name>
<comment type="similarity">
    <text evidence="3">Belongs to the COX11/CtaG family.</text>
</comment>
<keyword evidence="8" id="KW-0186">Copper</keyword>
<keyword evidence="7 10" id="KW-1133">Transmembrane helix</keyword>
<feature type="transmembrane region" description="Helical" evidence="10">
    <location>
        <begin position="23"/>
        <end position="41"/>
    </location>
</feature>
<dbReference type="GO" id="GO:0005507">
    <property type="term" value="F:copper ion binding"/>
    <property type="evidence" value="ECO:0007669"/>
    <property type="project" value="InterPro"/>
</dbReference>
<dbReference type="PANTHER" id="PTHR21320:SF3">
    <property type="entry name" value="CYTOCHROME C OXIDASE ASSEMBLY PROTEIN COX11, MITOCHONDRIAL-RELATED"/>
    <property type="match status" value="1"/>
</dbReference>
<evidence type="ECO:0000256" key="1">
    <source>
        <dbReference type="ARBA" id="ARBA00004007"/>
    </source>
</evidence>
<dbReference type="STRING" id="1159017.SAMN02927930_01329"/>
<evidence type="ECO:0000256" key="8">
    <source>
        <dbReference type="ARBA" id="ARBA00023008"/>
    </source>
</evidence>
<keyword evidence="5 10" id="KW-0812">Transmembrane</keyword>
<evidence type="ECO:0000256" key="3">
    <source>
        <dbReference type="ARBA" id="ARBA00009620"/>
    </source>
</evidence>
<dbReference type="RefSeq" id="WP_092592956.1">
    <property type="nucleotide sequence ID" value="NZ_FMXN01000006.1"/>
</dbReference>
<protein>
    <recommendedName>
        <fullName evidence="4">Cytochrome c oxidase assembly protein CtaG</fullName>
    </recommendedName>
</protein>
<comment type="subcellular location">
    <subcellularLocation>
        <location evidence="2">Cell inner membrane</location>
        <topology evidence="2">Single-pass type II membrane protein</topology>
        <orientation evidence="2">Periplasmic side</orientation>
    </subcellularLocation>
</comment>
<accession>A0A1G6CNJ8</accession>